<gene>
    <name evidence="7" type="ORF">BJ085DRAFT_28163</name>
</gene>
<keyword evidence="8" id="KW-1185">Reference proteome</keyword>
<dbReference type="PANTHER" id="PTHR32075:SF6">
    <property type="entry name" value="ISWI CHROMATIN-REMODELING COMPLEX SUBUNIT YPL216W-RELATED"/>
    <property type="match status" value="1"/>
</dbReference>
<feature type="region of interest" description="Disordered" evidence="4">
    <location>
        <begin position="841"/>
        <end position="860"/>
    </location>
</feature>
<dbReference type="EMBL" id="ML002754">
    <property type="protein sequence ID" value="RKP35933.1"/>
    <property type="molecule type" value="Genomic_DNA"/>
</dbReference>
<reference evidence="8" key="1">
    <citation type="journal article" date="2018" name="Nat. Microbiol.">
        <title>Leveraging single-cell genomics to expand the fungal tree of life.</title>
        <authorList>
            <person name="Ahrendt S.R."/>
            <person name="Quandt C.A."/>
            <person name="Ciobanu D."/>
            <person name="Clum A."/>
            <person name="Salamov A."/>
            <person name="Andreopoulos B."/>
            <person name="Cheng J.F."/>
            <person name="Woyke T."/>
            <person name="Pelin A."/>
            <person name="Henrissat B."/>
            <person name="Reynolds N.K."/>
            <person name="Benny G.L."/>
            <person name="Smith M.E."/>
            <person name="James T.Y."/>
            <person name="Grigoriev I.V."/>
        </authorList>
    </citation>
    <scope>NUCLEOTIDE SEQUENCE [LARGE SCALE GENOMIC DNA]</scope>
    <source>
        <strain evidence="8">RSA 468</strain>
    </source>
</reference>
<proteinExistence type="predicted"/>
<feature type="compositionally biased region" description="Polar residues" evidence="4">
    <location>
        <begin position="543"/>
        <end position="568"/>
    </location>
</feature>
<dbReference type="AlphaFoldDB" id="A0A4P9ZR68"/>
<feature type="region of interest" description="Disordered" evidence="4">
    <location>
        <begin position="290"/>
        <end position="343"/>
    </location>
</feature>
<feature type="region of interest" description="Disordered" evidence="4">
    <location>
        <begin position="240"/>
        <end position="277"/>
    </location>
</feature>
<feature type="region of interest" description="Disordered" evidence="4">
    <location>
        <begin position="702"/>
        <end position="753"/>
    </location>
</feature>
<dbReference type="GO" id="GO:0000781">
    <property type="term" value="C:chromosome, telomeric region"/>
    <property type="evidence" value="ECO:0007669"/>
    <property type="project" value="GOC"/>
</dbReference>
<accession>A0A4P9ZR68</accession>
<dbReference type="InterPro" id="IPR028941">
    <property type="entry name" value="WHIM2_dom"/>
</dbReference>
<dbReference type="InterPro" id="IPR018501">
    <property type="entry name" value="DDT_dom"/>
</dbReference>
<evidence type="ECO:0000259" key="6">
    <source>
        <dbReference type="PROSITE" id="PS51136"/>
    </source>
</evidence>
<dbReference type="Pfam" id="PF15613">
    <property type="entry name" value="WSD"/>
    <property type="match status" value="1"/>
</dbReference>
<dbReference type="PANTHER" id="PTHR32075">
    <property type="entry name" value="ISWI CHROMATIN-REMODELING COMPLEX SUBUNIT YPL216W-RELATED"/>
    <property type="match status" value="1"/>
</dbReference>
<comment type="subcellular location">
    <subcellularLocation>
        <location evidence="1 3">Nucleus</location>
    </subcellularLocation>
</comment>
<dbReference type="Proteomes" id="UP000268162">
    <property type="component" value="Unassembled WGS sequence"/>
</dbReference>
<feature type="compositionally biased region" description="Basic and acidic residues" evidence="4">
    <location>
        <begin position="570"/>
        <end position="580"/>
    </location>
</feature>
<dbReference type="GO" id="GO:0005634">
    <property type="term" value="C:nucleus"/>
    <property type="evidence" value="ECO:0007669"/>
    <property type="project" value="UniProtKB-SubCell"/>
</dbReference>
<feature type="compositionally biased region" description="Basic and acidic residues" evidence="4">
    <location>
        <begin position="727"/>
        <end position="738"/>
    </location>
</feature>
<dbReference type="GO" id="GO:0031509">
    <property type="term" value="P:subtelomeric heterochromatin formation"/>
    <property type="evidence" value="ECO:0007669"/>
    <property type="project" value="TreeGrafter"/>
</dbReference>
<feature type="domain" description="DDT" evidence="5">
    <location>
        <begin position="403"/>
        <end position="465"/>
    </location>
</feature>
<dbReference type="Pfam" id="PF02791">
    <property type="entry name" value="DDT"/>
    <property type="match status" value="1"/>
</dbReference>
<dbReference type="OrthoDB" id="332390at2759"/>
<evidence type="ECO:0000313" key="7">
    <source>
        <dbReference type="EMBL" id="RKP35933.1"/>
    </source>
</evidence>
<evidence type="ECO:0000256" key="3">
    <source>
        <dbReference type="PROSITE-ProRule" id="PRU00475"/>
    </source>
</evidence>
<evidence type="ECO:0000313" key="8">
    <source>
        <dbReference type="Proteomes" id="UP000268162"/>
    </source>
</evidence>
<dbReference type="PROSITE" id="PS50827">
    <property type="entry name" value="DDT"/>
    <property type="match status" value="1"/>
</dbReference>
<dbReference type="Pfam" id="PF10537">
    <property type="entry name" value="WAC_Acf1_DNA_bd"/>
    <property type="match status" value="1"/>
</dbReference>
<dbReference type="SMART" id="SM00571">
    <property type="entry name" value="DDT"/>
    <property type="match status" value="1"/>
</dbReference>
<dbReference type="InterPro" id="IPR013136">
    <property type="entry name" value="WSTF_Acf1_Cbp146"/>
</dbReference>
<dbReference type="PROSITE" id="PS51136">
    <property type="entry name" value="WAC"/>
    <property type="match status" value="1"/>
</dbReference>
<evidence type="ECO:0000256" key="2">
    <source>
        <dbReference type="ARBA" id="ARBA00023242"/>
    </source>
</evidence>
<sequence>MPVLNREIYQPQPPPDPEVLSGKSQKVFYLPITNEISLTYPEHVDRYMACRRPMWQCATTGKTGLTYREACESEAEARRSSEVRFNDDLKREILVLAHGKTTPMRAVVSWIIDLLRHVFYIGEFVHYNPPEFKRTLRHARIVQRVFKDPSDDPAQEFRVETPSHYKIQILNDSGHPIKDSEREVAAHELWRPRTSMTRDHVRELIKANSTRATSTNAPILLKASLRQQYDVVDQEVYDYSEQEGVSATPRERSTPEPTGANKRKSLAGTPAGLNTKSSKREHLFDGMEFTRSPTSGRIIPPYGKSLSVPGSPRKGKKAVTKASRAGSPAPLAKAREPTPKPPPIKYPIEDLLLLTLSNKKPHGQTKLNLSMGQLALSTPNGNEATSESVPEWPMPSFDYIIPAADVEGAINTWSFLNIFSKPLYLSPFSFDDFEQALQHRSDSHDGLVCDLLTEVLCSCLNAIIDNLHAENKVGELTNSNAMLVDDEDDSSNEDANVGEVDGTDASVGSERKPSRLSRSRTRNGGGPRSTRSSSPEDEVSDDTAIQPQSEKAQSVTGTADHNPPQSAQSDSDHSKKDSHSVLRKTKLKLSQEWFKTLIPSSRANWTSVLLGWLLHTSELYPELAQLTAHLCEVFVRSPTDFIAALETMSVSEKLIILDHLTTTATGSWAIRDYIEECHEHLSIMRKERIDINRESKKIAEEQAQITKSMDVNDSDETAEATSLSSADVRKAARERAQEQQEQQKALRKLQEQADRNARKLEQLEKDTRKFNVFGVSPLGRDRFYSTYWYFDGIGGTVISGSGRLFVRFTSPHDPALLADGRTWDQLVAYLPPDYPALQSATEAKAPKSATTPPSSNPSPASSPSFCWGYYTQPDQVDQLLKWLNTKGNRELALSSQLEGVYRLVTNSMKRRQQDLNAILRNEGQRKITRLRGQNPASALPRPAYLTYKNKLAP</sequence>
<feature type="domain" description="WAC" evidence="6">
    <location>
        <begin position="25"/>
        <end position="134"/>
    </location>
</feature>
<dbReference type="GO" id="GO:0000785">
    <property type="term" value="C:chromatin"/>
    <property type="evidence" value="ECO:0007669"/>
    <property type="project" value="UniProtKB-ARBA"/>
</dbReference>
<evidence type="ECO:0000256" key="4">
    <source>
        <dbReference type="SAM" id="MobiDB-lite"/>
    </source>
</evidence>
<organism evidence="7 8">
    <name type="scientific">Dimargaris cristalligena</name>
    <dbReference type="NCBI Taxonomy" id="215637"/>
    <lineage>
        <taxon>Eukaryota</taxon>
        <taxon>Fungi</taxon>
        <taxon>Fungi incertae sedis</taxon>
        <taxon>Zoopagomycota</taxon>
        <taxon>Kickxellomycotina</taxon>
        <taxon>Dimargaritomycetes</taxon>
        <taxon>Dimargaritales</taxon>
        <taxon>Dimargaritaceae</taxon>
        <taxon>Dimargaris</taxon>
    </lineage>
</organism>
<evidence type="ECO:0000259" key="5">
    <source>
        <dbReference type="PROSITE" id="PS50827"/>
    </source>
</evidence>
<evidence type="ECO:0000256" key="1">
    <source>
        <dbReference type="ARBA" id="ARBA00004123"/>
    </source>
</evidence>
<keyword evidence="2 3" id="KW-0539">Nucleus</keyword>
<protein>
    <submittedName>
        <fullName evidence="7">ATP-utilizing chromatin assembly and remodelling N-terminal-domain-containing protein</fullName>
    </submittedName>
</protein>
<name>A0A4P9ZR68_9FUNG</name>
<feature type="region of interest" description="Disordered" evidence="4">
    <location>
        <begin position="484"/>
        <end position="581"/>
    </location>
</feature>
<dbReference type="STRING" id="215637.A0A4P9ZR68"/>